<dbReference type="CDD" id="cd14797">
    <property type="entry name" value="DUF302"/>
    <property type="match status" value="1"/>
</dbReference>
<proteinExistence type="predicted"/>
<dbReference type="RefSeq" id="WP_103920529.1">
    <property type="nucleotide sequence ID" value="NZ_FMSV02000505.1"/>
</dbReference>
<dbReference type="Proteomes" id="UP000236724">
    <property type="component" value="Unassembled WGS sequence"/>
</dbReference>
<keyword evidence="1" id="KW-0732">Signal</keyword>
<protein>
    <recommendedName>
        <fullName evidence="2">DUF302 domain-containing protein</fullName>
    </recommendedName>
</protein>
<evidence type="ECO:0000259" key="2">
    <source>
        <dbReference type="Pfam" id="PF03625"/>
    </source>
</evidence>
<dbReference type="PANTHER" id="PTHR38342">
    <property type="entry name" value="SLR5037 PROTEIN"/>
    <property type="match status" value="1"/>
</dbReference>
<name>A0A1H6FCR1_9GAMM</name>
<reference evidence="3 4" key="1">
    <citation type="submission" date="2016-10" db="EMBL/GenBank/DDBJ databases">
        <authorList>
            <person name="de Groot N.N."/>
        </authorList>
    </citation>
    <scope>NUCLEOTIDE SEQUENCE [LARGE SCALE GENOMIC DNA]</scope>
    <source>
        <strain evidence="3">MBHS1</strain>
    </source>
</reference>
<sequence>MLKTISIISLPLIFSMLFSVSAFGAPAKDSADAGKALPKMILSHTTWQVPLEEGISLDDAIDSMKLRANSLNMKLVGHQPLSNELEAQGLKNIRRMEIFQFCDAQIANKMVRADISFAAYLPCRITVVVDENEKPWLVTLNMDMVLSMVNLTPELQTLAKKVRDNMHSIIHAGAAGDL</sequence>
<dbReference type="EMBL" id="FMSV02000505">
    <property type="protein sequence ID" value="SEH06795.1"/>
    <property type="molecule type" value="Genomic_DNA"/>
</dbReference>
<feature type="domain" description="DUF302" evidence="2">
    <location>
        <begin position="82"/>
        <end position="141"/>
    </location>
</feature>
<evidence type="ECO:0000313" key="4">
    <source>
        <dbReference type="Proteomes" id="UP000236724"/>
    </source>
</evidence>
<accession>A0A1H6FCR1</accession>
<dbReference type="OrthoDB" id="9783833at2"/>
<dbReference type="Gene3D" id="3.30.310.70">
    <property type="entry name" value="TT1751-like domain"/>
    <property type="match status" value="1"/>
</dbReference>
<dbReference type="SUPFAM" id="SSF103247">
    <property type="entry name" value="TT1751-like"/>
    <property type="match status" value="1"/>
</dbReference>
<dbReference type="Pfam" id="PF03625">
    <property type="entry name" value="DUF302"/>
    <property type="match status" value="1"/>
</dbReference>
<keyword evidence="4" id="KW-1185">Reference proteome</keyword>
<dbReference type="InterPro" id="IPR005180">
    <property type="entry name" value="DUF302"/>
</dbReference>
<feature type="signal peptide" evidence="1">
    <location>
        <begin position="1"/>
        <end position="24"/>
    </location>
</feature>
<dbReference type="AlphaFoldDB" id="A0A1H6FCR1"/>
<gene>
    <name evidence="3" type="ORF">MBHS_02661</name>
</gene>
<feature type="chain" id="PRO_5014621382" description="DUF302 domain-containing protein" evidence="1">
    <location>
        <begin position="25"/>
        <end position="178"/>
    </location>
</feature>
<evidence type="ECO:0000256" key="1">
    <source>
        <dbReference type="SAM" id="SignalP"/>
    </source>
</evidence>
<dbReference type="InterPro" id="IPR035923">
    <property type="entry name" value="TT1751-like_sf"/>
</dbReference>
<organism evidence="3 4">
    <name type="scientific">Candidatus Venteria ishoeyi</name>
    <dbReference type="NCBI Taxonomy" id="1899563"/>
    <lineage>
        <taxon>Bacteria</taxon>
        <taxon>Pseudomonadati</taxon>
        <taxon>Pseudomonadota</taxon>
        <taxon>Gammaproteobacteria</taxon>
        <taxon>Thiotrichales</taxon>
        <taxon>Thiotrichaceae</taxon>
        <taxon>Venteria</taxon>
    </lineage>
</organism>
<evidence type="ECO:0000313" key="3">
    <source>
        <dbReference type="EMBL" id="SEH06795.1"/>
    </source>
</evidence>
<dbReference type="PANTHER" id="PTHR38342:SF1">
    <property type="entry name" value="SLR5037 PROTEIN"/>
    <property type="match status" value="1"/>
</dbReference>